<evidence type="ECO:0000313" key="2">
    <source>
        <dbReference type="EMBL" id="EKE28841.1"/>
    </source>
</evidence>
<organism evidence="2">
    <name type="scientific">uncultured bacterium</name>
    <name type="common">gcode 4</name>
    <dbReference type="NCBI Taxonomy" id="1234023"/>
    <lineage>
        <taxon>Bacteria</taxon>
        <taxon>environmental samples</taxon>
    </lineage>
</organism>
<dbReference type="PROSITE" id="PS51186">
    <property type="entry name" value="GNAT"/>
    <property type="match status" value="1"/>
</dbReference>
<gene>
    <name evidence="2" type="ORF">ACD_3C00005G0002</name>
</gene>
<accession>K2FCM7</accession>
<dbReference type="SUPFAM" id="SSF55729">
    <property type="entry name" value="Acyl-CoA N-acyltransferases (Nat)"/>
    <property type="match status" value="1"/>
</dbReference>
<protein>
    <recommendedName>
        <fullName evidence="1">N-acetyltransferase domain-containing protein</fullName>
    </recommendedName>
</protein>
<dbReference type="AlphaFoldDB" id="K2FCM7"/>
<comment type="caution">
    <text evidence="2">The sequence shown here is derived from an EMBL/GenBank/DDBJ whole genome shotgun (WGS) entry which is preliminary data.</text>
</comment>
<reference evidence="2" key="1">
    <citation type="journal article" date="2012" name="Science">
        <title>Fermentation, hydrogen, and sulfur metabolism in multiple uncultivated bacterial phyla.</title>
        <authorList>
            <person name="Wrighton K.C."/>
            <person name="Thomas B.C."/>
            <person name="Sharon I."/>
            <person name="Miller C.S."/>
            <person name="Castelle C.J."/>
            <person name="VerBerkmoes N.C."/>
            <person name="Wilkins M.J."/>
            <person name="Hettich R.L."/>
            <person name="Lipton M.S."/>
            <person name="Williams K.H."/>
            <person name="Long P.E."/>
            <person name="Banfield J.F."/>
        </authorList>
    </citation>
    <scope>NUCLEOTIDE SEQUENCE [LARGE SCALE GENOMIC DNA]</scope>
</reference>
<dbReference type="InterPro" id="IPR000182">
    <property type="entry name" value="GNAT_dom"/>
</dbReference>
<dbReference type="GO" id="GO:0016747">
    <property type="term" value="F:acyltransferase activity, transferring groups other than amino-acyl groups"/>
    <property type="evidence" value="ECO:0007669"/>
    <property type="project" value="InterPro"/>
</dbReference>
<evidence type="ECO:0000259" key="1">
    <source>
        <dbReference type="PROSITE" id="PS51186"/>
    </source>
</evidence>
<dbReference type="CDD" id="cd04301">
    <property type="entry name" value="NAT_SF"/>
    <property type="match status" value="1"/>
</dbReference>
<dbReference type="Gene3D" id="3.40.630.30">
    <property type="match status" value="1"/>
</dbReference>
<sequence length="139" mass="17112">MIIRNAQLFDLKRCEELSDDPEILWVNGKYYDEDFLNHYLQDDGHFLIIEVNGRIIWYLLWEKIKAKGAIVWAFILDENHRGKWYWSKLYEHFEKNVKNAGWEWIYLIARANNEKLRDFYIKRGFIEWTKNIEYTKESL</sequence>
<dbReference type="InterPro" id="IPR016181">
    <property type="entry name" value="Acyl_CoA_acyltransferase"/>
</dbReference>
<feature type="domain" description="N-acetyltransferase" evidence="1">
    <location>
        <begin position="1"/>
        <end position="139"/>
    </location>
</feature>
<dbReference type="EMBL" id="AMFJ01000279">
    <property type="protein sequence ID" value="EKE28841.1"/>
    <property type="molecule type" value="Genomic_DNA"/>
</dbReference>
<proteinExistence type="predicted"/>
<dbReference type="Pfam" id="PF00583">
    <property type="entry name" value="Acetyltransf_1"/>
    <property type="match status" value="1"/>
</dbReference>
<name>K2FCM7_9BACT</name>